<gene>
    <name evidence="2" type="ORF">EJ04DRAFT_63107</name>
</gene>
<keyword evidence="3" id="KW-1185">Reference proteome</keyword>
<organism evidence="2 3">
    <name type="scientific">Polyplosphaeria fusca</name>
    <dbReference type="NCBI Taxonomy" id="682080"/>
    <lineage>
        <taxon>Eukaryota</taxon>
        <taxon>Fungi</taxon>
        <taxon>Dikarya</taxon>
        <taxon>Ascomycota</taxon>
        <taxon>Pezizomycotina</taxon>
        <taxon>Dothideomycetes</taxon>
        <taxon>Pleosporomycetidae</taxon>
        <taxon>Pleosporales</taxon>
        <taxon>Tetraplosphaeriaceae</taxon>
        <taxon>Polyplosphaeria</taxon>
    </lineage>
</organism>
<protein>
    <recommendedName>
        <fullName evidence="1">FAD/NAD(P)-binding domain-containing protein</fullName>
    </recommendedName>
</protein>
<dbReference type="OrthoDB" id="202203at2759"/>
<evidence type="ECO:0000259" key="1">
    <source>
        <dbReference type="Pfam" id="PF07992"/>
    </source>
</evidence>
<name>A0A9P4QRV5_9PLEO</name>
<feature type="domain" description="FAD/NAD(P)-binding" evidence="1">
    <location>
        <begin position="7"/>
        <end position="295"/>
    </location>
</feature>
<dbReference type="EMBL" id="ML996237">
    <property type="protein sequence ID" value="KAF2729697.1"/>
    <property type="molecule type" value="Genomic_DNA"/>
</dbReference>
<dbReference type="AlphaFoldDB" id="A0A9P4QRV5"/>
<dbReference type="Proteomes" id="UP000799444">
    <property type="component" value="Unassembled WGS sequence"/>
</dbReference>
<dbReference type="PANTHER" id="PTHR43735:SF25">
    <property type="entry name" value="NAD(P)H DEHYDROGENASE 3"/>
    <property type="match status" value="1"/>
</dbReference>
<dbReference type="Gene3D" id="3.50.50.100">
    <property type="match status" value="1"/>
</dbReference>
<dbReference type="GO" id="GO:0050660">
    <property type="term" value="F:flavin adenine dinucleotide binding"/>
    <property type="evidence" value="ECO:0007669"/>
    <property type="project" value="TreeGrafter"/>
</dbReference>
<dbReference type="GO" id="GO:0005737">
    <property type="term" value="C:cytoplasm"/>
    <property type="evidence" value="ECO:0007669"/>
    <property type="project" value="TreeGrafter"/>
</dbReference>
<evidence type="ECO:0000313" key="3">
    <source>
        <dbReference type="Proteomes" id="UP000799444"/>
    </source>
</evidence>
<dbReference type="Pfam" id="PF07992">
    <property type="entry name" value="Pyr_redox_2"/>
    <property type="match status" value="1"/>
</dbReference>
<dbReference type="SUPFAM" id="SSF51905">
    <property type="entry name" value="FAD/NAD(P)-binding domain"/>
    <property type="match status" value="2"/>
</dbReference>
<dbReference type="InterPro" id="IPR036188">
    <property type="entry name" value="FAD/NAD-bd_sf"/>
</dbReference>
<evidence type="ECO:0000313" key="2">
    <source>
        <dbReference type="EMBL" id="KAF2729697.1"/>
    </source>
</evidence>
<sequence length="320" mass="34089">MSSTTHEIVILGGNFAGLEVVHHLFRQTLPLLKPLPKSPSYHVTLVSPSTQYYFKVGAPRAIVKPNAFPQNLLLSSIPDALAQYGPACQFLQGKAVALEAAQRIVSVETSTGETKPLPYNSLFICTGTTSASPLWSIHADHTITEAAVASMHSQLPKTKSVLIAGAGAVGVETAGEIAHNYPNAKVTLVGSVLPRLKPATQSKAKKLLAEARVEMVDALVKGTEQTAPNSTTVQLGNGEARTVEMFIDARGAHKINSDFLPGAWLDKTGRVNTRDAYFRVKGEDAGNTYVVGDIVAGSDGGEWRVVVDDSWYGEQGREAG</sequence>
<dbReference type="PANTHER" id="PTHR43735">
    <property type="entry name" value="APOPTOSIS-INDUCING FACTOR 1"/>
    <property type="match status" value="1"/>
</dbReference>
<dbReference type="InterPro" id="IPR023753">
    <property type="entry name" value="FAD/NAD-binding_dom"/>
</dbReference>
<accession>A0A9P4QRV5</accession>
<dbReference type="GO" id="GO:0004174">
    <property type="term" value="F:electron-transferring-flavoprotein dehydrogenase activity"/>
    <property type="evidence" value="ECO:0007669"/>
    <property type="project" value="TreeGrafter"/>
</dbReference>
<reference evidence="2" key="1">
    <citation type="journal article" date="2020" name="Stud. Mycol.">
        <title>101 Dothideomycetes genomes: a test case for predicting lifestyles and emergence of pathogens.</title>
        <authorList>
            <person name="Haridas S."/>
            <person name="Albert R."/>
            <person name="Binder M."/>
            <person name="Bloem J."/>
            <person name="Labutti K."/>
            <person name="Salamov A."/>
            <person name="Andreopoulos B."/>
            <person name="Baker S."/>
            <person name="Barry K."/>
            <person name="Bills G."/>
            <person name="Bluhm B."/>
            <person name="Cannon C."/>
            <person name="Castanera R."/>
            <person name="Culley D."/>
            <person name="Daum C."/>
            <person name="Ezra D."/>
            <person name="Gonzalez J."/>
            <person name="Henrissat B."/>
            <person name="Kuo A."/>
            <person name="Liang C."/>
            <person name="Lipzen A."/>
            <person name="Lutzoni F."/>
            <person name="Magnuson J."/>
            <person name="Mondo S."/>
            <person name="Nolan M."/>
            <person name="Ohm R."/>
            <person name="Pangilinan J."/>
            <person name="Park H.-J."/>
            <person name="Ramirez L."/>
            <person name="Alfaro M."/>
            <person name="Sun H."/>
            <person name="Tritt A."/>
            <person name="Yoshinaga Y."/>
            <person name="Zwiers L.-H."/>
            <person name="Turgeon B."/>
            <person name="Goodwin S."/>
            <person name="Spatafora J."/>
            <person name="Crous P."/>
            <person name="Grigoriev I."/>
        </authorList>
    </citation>
    <scope>NUCLEOTIDE SEQUENCE</scope>
    <source>
        <strain evidence="2">CBS 125425</strain>
    </source>
</reference>
<proteinExistence type="predicted"/>
<comment type="caution">
    <text evidence="2">The sequence shown here is derived from an EMBL/GenBank/DDBJ whole genome shotgun (WGS) entry which is preliminary data.</text>
</comment>